<proteinExistence type="predicted"/>
<organism evidence="1 2">
    <name type="scientific">Candidatus Erwinia dacicola</name>
    <dbReference type="NCBI Taxonomy" id="252393"/>
    <lineage>
        <taxon>Bacteria</taxon>
        <taxon>Pseudomonadati</taxon>
        <taxon>Pseudomonadota</taxon>
        <taxon>Gammaproteobacteria</taxon>
        <taxon>Enterobacterales</taxon>
        <taxon>Erwiniaceae</taxon>
        <taxon>Erwinia</taxon>
    </lineage>
</organism>
<dbReference type="AlphaFoldDB" id="A0A328TIJ4"/>
<reference evidence="1" key="1">
    <citation type="submission" date="2018-04" db="EMBL/GenBank/DDBJ databases">
        <title>Genomes of the Obligate Erwinia dacicola and Facultative Enterobacter sp. OLF Endosymbionts of the Olive Fruit fly, Bactrocera oleae.</title>
        <authorList>
            <person name="Estes A.M."/>
            <person name="Hearn D.J."/>
            <person name="Agarwal S."/>
            <person name="Pierson E.A."/>
            <person name="Dunning-Hotopp J.C."/>
        </authorList>
    </citation>
    <scope>NUCLEOTIDE SEQUENCE [LARGE SCALE GENOMIC DNA]</scope>
    <source>
        <strain evidence="1">Oroville</strain>
    </source>
</reference>
<evidence type="ECO:0000313" key="1">
    <source>
        <dbReference type="EMBL" id="RAP70288.1"/>
    </source>
</evidence>
<comment type="caution">
    <text evidence="1">The sequence shown here is derived from an EMBL/GenBank/DDBJ whole genome shotgun (WGS) entry which is preliminary data.</text>
</comment>
<dbReference type="Proteomes" id="UP000244334">
    <property type="component" value="Unassembled WGS sequence"/>
</dbReference>
<gene>
    <name evidence="1" type="ORF">ACZ87_02908</name>
</gene>
<accession>A0A328TIJ4</accession>
<protein>
    <submittedName>
        <fullName evidence="1">Uncharacterized protein</fullName>
    </submittedName>
</protein>
<evidence type="ECO:0000313" key="2">
    <source>
        <dbReference type="Proteomes" id="UP000244334"/>
    </source>
</evidence>
<keyword evidence="2" id="KW-1185">Reference proteome</keyword>
<dbReference type="EMBL" id="LJAM02000393">
    <property type="protein sequence ID" value="RAP70288.1"/>
    <property type="molecule type" value="Genomic_DNA"/>
</dbReference>
<feature type="non-terminal residue" evidence="1">
    <location>
        <position position="38"/>
    </location>
</feature>
<name>A0A328TIJ4_9GAMM</name>
<sequence>MPRNVRHPPLASCSLWVYNRDDVALLQRSGDGKLMPLF</sequence>